<comment type="caution">
    <text evidence="1">The sequence shown here is derived from an EMBL/GenBank/DDBJ whole genome shotgun (WGS) entry which is preliminary data.</text>
</comment>
<keyword evidence="2" id="KW-1185">Reference proteome</keyword>
<sequence>MAYYVAILTKKRFSKPFMLSDNKISTRRLENKHIIEIDDKSFYEIVTGDKNAIYKIYKTIPYAKI</sequence>
<dbReference type="Pfam" id="PF09553">
    <property type="entry name" value="RE_Eco47II"/>
    <property type="match status" value="1"/>
</dbReference>
<proteinExistence type="predicted"/>
<dbReference type="Proteomes" id="UP001314181">
    <property type="component" value="Unassembled WGS sequence"/>
</dbReference>
<reference evidence="1 2" key="1">
    <citation type="submission" date="2024-01" db="EMBL/GenBank/DDBJ databases">
        <authorList>
            <person name="Kunselman E."/>
        </authorList>
    </citation>
    <scope>NUCLEOTIDE SEQUENCE [LARGE SCALE GENOMIC DNA]</scope>
    <source>
        <strain evidence="1">2 abalone samples</strain>
    </source>
</reference>
<gene>
    <name evidence="1" type="ORF">CAXC1_110013</name>
</gene>
<evidence type="ECO:0000313" key="2">
    <source>
        <dbReference type="Proteomes" id="UP001314181"/>
    </source>
</evidence>
<organism evidence="1 2">
    <name type="scientific">Candidatus Xenohaliotis californiensis</name>
    <dbReference type="NCBI Taxonomy" id="84677"/>
    <lineage>
        <taxon>Bacteria</taxon>
        <taxon>Pseudomonadati</taxon>
        <taxon>Pseudomonadota</taxon>
        <taxon>Alphaproteobacteria</taxon>
        <taxon>Rickettsiales</taxon>
        <taxon>Anaplasmataceae</taxon>
        <taxon>Candidatus Xenohaliotis</taxon>
    </lineage>
</organism>
<dbReference type="InterPro" id="IPR019057">
    <property type="entry name" value="Restrct_endonuc_II_Eco47II"/>
</dbReference>
<dbReference type="RefSeq" id="WP_338363264.1">
    <property type="nucleotide sequence ID" value="NZ_CAWVOK010000002.1"/>
</dbReference>
<protein>
    <submittedName>
        <fullName evidence="1">Uncharacterized protein</fullName>
    </submittedName>
</protein>
<name>A0ABM9N6W3_9RICK</name>
<accession>A0ABM9N6W3</accession>
<dbReference type="EMBL" id="CAWVOK010000002">
    <property type="protein sequence ID" value="CAK8162305.1"/>
    <property type="molecule type" value="Genomic_DNA"/>
</dbReference>
<evidence type="ECO:0000313" key="1">
    <source>
        <dbReference type="EMBL" id="CAK8162305.1"/>
    </source>
</evidence>